<comment type="caution">
    <text evidence="1">The sequence shown here is derived from an EMBL/GenBank/DDBJ whole genome shotgun (WGS) entry which is preliminary data.</text>
</comment>
<gene>
    <name evidence="1" type="ORF">LTS18_010731</name>
</gene>
<sequence>MENGSASPPKHYRIANLKGFLPLSEEASLSTRGQHLPSLLSRNLSSGNVKGLVRRHSRAAPPDDLDDIEANSIHRVGSDPGHGHHEDRDDRRKNMAPSSLKTPQMRSQRLIGNSNPRYRWEQYYKSEEELKRMKKPIRGYY</sequence>
<name>A0ACC3DKQ6_9PEZI</name>
<dbReference type="Proteomes" id="UP001186974">
    <property type="component" value="Unassembled WGS sequence"/>
</dbReference>
<feature type="non-terminal residue" evidence="1">
    <location>
        <position position="141"/>
    </location>
</feature>
<reference evidence="1" key="1">
    <citation type="submission" date="2024-09" db="EMBL/GenBank/DDBJ databases">
        <title>Black Yeasts Isolated from many extreme environments.</title>
        <authorList>
            <person name="Coleine C."/>
            <person name="Stajich J.E."/>
            <person name="Selbmann L."/>
        </authorList>
    </citation>
    <scope>NUCLEOTIDE SEQUENCE</scope>
    <source>
        <strain evidence="1">CCFEE 5737</strain>
    </source>
</reference>
<organism evidence="1 2">
    <name type="scientific">Coniosporium uncinatum</name>
    <dbReference type="NCBI Taxonomy" id="93489"/>
    <lineage>
        <taxon>Eukaryota</taxon>
        <taxon>Fungi</taxon>
        <taxon>Dikarya</taxon>
        <taxon>Ascomycota</taxon>
        <taxon>Pezizomycotina</taxon>
        <taxon>Dothideomycetes</taxon>
        <taxon>Dothideomycetes incertae sedis</taxon>
        <taxon>Coniosporium</taxon>
    </lineage>
</organism>
<evidence type="ECO:0000313" key="1">
    <source>
        <dbReference type="EMBL" id="KAK3077286.1"/>
    </source>
</evidence>
<keyword evidence="2" id="KW-1185">Reference proteome</keyword>
<accession>A0ACC3DKQ6</accession>
<protein>
    <submittedName>
        <fullName evidence="1">Uncharacterized protein</fullName>
    </submittedName>
</protein>
<proteinExistence type="predicted"/>
<evidence type="ECO:0000313" key="2">
    <source>
        <dbReference type="Proteomes" id="UP001186974"/>
    </source>
</evidence>
<dbReference type="EMBL" id="JAWDJW010003021">
    <property type="protein sequence ID" value="KAK3077286.1"/>
    <property type="molecule type" value="Genomic_DNA"/>
</dbReference>